<evidence type="ECO:0000256" key="5">
    <source>
        <dbReference type="PROSITE-ProRule" id="PRU01248"/>
    </source>
</evidence>
<dbReference type="Gene3D" id="1.10.150.130">
    <property type="match status" value="1"/>
</dbReference>
<dbReference type="InterPro" id="IPR013762">
    <property type="entry name" value="Integrase-like_cat_sf"/>
</dbReference>
<evidence type="ECO:0000256" key="4">
    <source>
        <dbReference type="ARBA" id="ARBA00023172"/>
    </source>
</evidence>
<dbReference type="InterPro" id="IPR053876">
    <property type="entry name" value="Phage_int_M"/>
</dbReference>
<dbReference type="InterPro" id="IPR002104">
    <property type="entry name" value="Integrase_catalytic"/>
</dbReference>
<dbReference type="EMBL" id="JACTSG010000002">
    <property type="protein sequence ID" value="MBK2301791.1"/>
    <property type="molecule type" value="Genomic_DNA"/>
</dbReference>
<keyword evidence="3 5" id="KW-0238">DNA-binding</keyword>
<dbReference type="PROSITE" id="PS51900">
    <property type="entry name" value="CB"/>
    <property type="match status" value="1"/>
</dbReference>
<dbReference type="InterPro" id="IPR050808">
    <property type="entry name" value="Phage_Integrase"/>
</dbReference>
<evidence type="ECO:0000256" key="2">
    <source>
        <dbReference type="ARBA" id="ARBA00022908"/>
    </source>
</evidence>
<protein>
    <submittedName>
        <fullName evidence="8">Tyrosine-type recombinase/integrase</fullName>
    </submittedName>
</protein>
<evidence type="ECO:0000259" key="6">
    <source>
        <dbReference type="PROSITE" id="PS51898"/>
    </source>
</evidence>
<name>A0ABS1GAF8_9GAMM</name>
<proteinExistence type="inferred from homology"/>
<accession>A0ABS1GAF8</accession>
<evidence type="ECO:0000256" key="3">
    <source>
        <dbReference type="ARBA" id="ARBA00023125"/>
    </source>
</evidence>
<dbReference type="InterPro" id="IPR011010">
    <property type="entry name" value="DNA_brk_join_enz"/>
</dbReference>
<dbReference type="Pfam" id="PF22022">
    <property type="entry name" value="Phage_int_M"/>
    <property type="match status" value="1"/>
</dbReference>
<dbReference type="PANTHER" id="PTHR30629:SF2">
    <property type="entry name" value="PROPHAGE INTEGRASE INTS-RELATED"/>
    <property type="match status" value="1"/>
</dbReference>
<feature type="domain" description="Tyr recombinase" evidence="6">
    <location>
        <begin position="195"/>
        <end position="383"/>
    </location>
</feature>
<dbReference type="Gene3D" id="3.30.160.390">
    <property type="entry name" value="Integrase, DNA-binding domain"/>
    <property type="match status" value="1"/>
</dbReference>
<dbReference type="Proteomes" id="UP000760407">
    <property type="component" value="Unassembled WGS sequence"/>
</dbReference>
<keyword evidence="4" id="KW-0233">DNA recombination</keyword>
<evidence type="ECO:0000313" key="9">
    <source>
        <dbReference type="Proteomes" id="UP000760407"/>
    </source>
</evidence>
<feature type="domain" description="Core-binding (CB)" evidence="7">
    <location>
        <begin position="90"/>
        <end position="172"/>
    </location>
</feature>
<comment type="similarity">
    <text evidence="1">Belongs to the 'phage' integrase family.</text>
</comment>
<comment type="caution">
    <text evidence="8">The sequence shown here is derived from an EMBL/GenBank/DDBJ whole genome shotgun (WGS) entry which is preliminary data.</text>
</comment>
<evidence type="ECO:0000256" key="1">
    <source>
        <dbReference type="ARBA" id="ARBA00008857"/>
    </source>
</evidence>
<dbReference type="Pfam" id="PF13356">
    <property type="entry name" value="Arm-DNA-bind_3"/>
    <property type="match status" value="1"/>
</dbReference>
<dbReference type="PANTHER" id="PTHR30629">
    <property type="entry name" value="PROPHAGE INTEGRASE"/>
    <property type="match status" value="1"/>
</dbReference>
<dbReference type="Pfam" id="PF00589">
    <property type="entry name" value="Phage_integrase"/>
    <property type="match status" value="1"/>
</dbReference>
<gene>
    <name evidence="8" type="ORF">IBE52_02585</name>
</gene>
<organism evidence="8 9">
    <name type="scientific">Francisella philomiragia</name>
    <dbReference type="NCBI Taxonomy" id="28110"/>
    <lineage>
        <taxon>Bacteria</taxon>
        <taxon>Pseudomonadati</taxon>
        <taxon>Pseudomonadota</taxon>
        <taxon>Gammaproteobacteria</taxon>
        <taxon>Thiotrichales</taxon>
        <taxon>Francisellaceae</taxon>
        <taxon>Francisella</taxon>
    </lineage>
</organism>
<dbReference type="CDD" id="cd00801">
    <property type="entry name" value="INT_P4_C"/>
    <property type="match status" value="1"/>
</dbReference>
<dbReference type="RefSeq" id="WP_200165862.1">
    <property type="nucleotide sequence ID" value="NZ_JACTSG010000002.1"/>
</dbReference>
<dbReference type="PROSITE" id="PS51898">
    <property type="entry name" value="TYR_RECOMBINASE"/>
    <property type="match status" value="1"/>
</dbReference>
<dbReference type="InterPro" id="IPR025166">
    <property type="entry name" value="Integrase_DNA_bind_dom"/>
</dbReference>
<dbReference type="SUPFAM" id="SSF56349">
    <property type="entry name" value="DNA breaking-rejoining enzymes"/>
    <property type="match status" value="1"/>
</dbReference>
<keyword evidence="2" id="KW-0229">DNA integration</keyword>
<dbReference type="InterPro" id="IPR044068">
    <property type="entry name" value="CB"/>
</dbReference>
<reference evidence="8 9" key="1">
    <citation type="submission" date="2020-08" db="EMBL/GenBank/DDBJ databases">
        <title>Comparative genomics of Francisella species.</title>
        <authorList>
            <person name="Sahl J."/>
            <person name="Sjodin A."/>
            <person name="Wagner D."/>
            <person name="Forsman M."/>
        </authorList>
    </citation>
    <scope>NUCLEOTIDE SEQUENCE [LARGE SCALE GENOMIC DNA]</scope>
    <source>
        <strain evidence="8 9">F1093</strain>
    </source>
</reference>
<sequence length="394" mass="45809">MKLTDTQIKKLKTTGKDYTKPDGNNLYIRVNPGGKKSFLYIYTKDKKRNVITIGKYPDISLAEARDIAFTIRKDINKGIYNRSLQLNNNKKLHVVAEQWFEKITKDGLSQNHLKNTRLRLNKYILPYFKDAHVDEIKPFDVVSMLREIENKGHFRQRDLTKSCLSCIFRYAIASGLCYSNPTRDISDALIKKQSENYKFIHPVEDKTGLTNLVKDIFAIKPLIPARALQLLLLTGLRPEEVAGLEWQEVRENMLIIPPERMKKKRLFKVPLSTQAKKIIDELRDITGGKKYVFYSRQAVKTGHITKETLRNNLVLLGYDGVNKPKQHTHGLRHLISTALHNMSKEHNWRAEAVEMCLAHQEHSKVRFVYDKNDFFEERAEILQTWADYIAELVN</sequence>
<dbReference type="InterPro" id="IPR010998">
    <property type="entry name" value="Integrase_recombinase_N"/>
</dbReference>
<dbReference type="InterPro" id="IPR038488">
    <property type="entry name" value="Integrase_DNA-bd_sf"/>
</dbReference>
<evidence type="ECO:0000259" key="7">
    <source>
        <dbReference type="PROSITE" id="PS51900"/>
    </source>
</evidence>
<dbReference type="Gene3D" id="1.10.443.10">
    <property type="entry name" value="Intergrase catalytic core"/>
    <property type="match status" value="1"/>
</dbReference>
<keyword evidence="9" id="KW-1185">Reference proteome</keyword>
<evidence type="ECO:0000313" key="8">
    <source>
        <dbReference type="EMBL" id="MBK2301791.1"/>
    </source>
</evidence>